<dbReference type="STRING" id="1442371.A0A0D2HEI8"/>
<dbReference type="PANTHER" id="PTHR43004">
    <property type="entry name" value="TRK SYSTEM POTASSIUM UPTAKE PROTEIN"/>
    <property type="match status" value="1"/>
</dbReference>
<organism evidence="5 6">
    <name type="scientific">Fonsecaea multimorphosa CBS 102226</name>
    <dbReference type="NCBI Taxonomy" id="1442371"/>
    <lineage>
        <taxon>Eukaryota</taxon>
        <taxon>Fungi</taxon>
        <taxon>Dikarya</taxon>
        <taxon>Ascomycota</taxon>
        <taxon>Pezizomycotina</taxon>
        <taxon>Eurotiomycetes</taxon>
        <taxon>Chaetothyriomycetidae</taxon>
        <taxon>Chaetothyriales</taxon>
        <taxon>Herpotrichiellaceae</taxon>
        <taxon>Fonsecaea</taxon>
    </lineage>
</organism>
<keyword evidence="3" id="KW-0560">Oxidoreductase</keyword>
<dbReference type="InterPro" id="IPR036188">
    <property type="entry name" value="FAD/NAD-bd_sf"/>
</dbReference>
<dbReference type="SUPFAM" id="SSF51905">
    <property type="entry name" value="FAD/NAD(P)-binding domain"/>
    <property type="match status" value="1"/>
</dbReference>
<evidence type="ECO:0000256" key="1">
    <source>
        <dbReference type="ARBA" id="ARBA00022630"/>
    </source>
</evidence>
<protein>
    <recommendedName>
        <fullName evidence="4">FAD-binding domain-containing protein</fullName>
    </recommendedName>
</protein>
<proteinExistence type="predicted"/>
<dbReference type="PRINTS" id="PR00420">
    <property type="entry name" value="RNGMNOXGNASE"/>
</dbReference>
<name>A0A0D2HEI8_9EURO</name>
<gene>
    <name evidence="5" type="ORF">Z520_03991</name>
</gene>
<dbReference type="VEuPathDB" id="FungiDB:Z520_03991"/>
<dbReference type="Gene3D" id="3.30.9.10">
    <property type="entry name" value="D-Amino Acid Oxidase, subunit A, domain 2"/>
    <property type="match status" value="1"/>
</dbReference>
<dbReference type="GO" id="GO:0071949">
    <property type="term" value="F:FAD binding"/>
    <property type="evidence" value="ECO:0007669"/>
    <property type="project" value="InterPro"/>
</dbReference>
<dbReference type="InterPro" id="IPR002938">
    <property type="entry name" value="FAD-bd"/>
</dbReference>
<dbReference type="RefSeq" id="XP_016634428.1">
    <property type="nucleotide sequence ID" value="XM_016774501.1"/>
</dbReference>
<sequence length="593" mass="66268">MANITTEVLIVGTGPGGASLAAFLSEYDIPTTIIEKQPFTTPEPRAHVTNMGAMECIRDMGLETAVKEQGAHYSAMPLRRYCHTITGQEYFRNYISNQVLSMKGEYESASPCTHVDIPQNLLEPILIKKACQSDVKVRWNTEFISYEENASGILSTCRDLETGLRLYIQSRFLCGADGGRSTLVKQIGAKLAGPREVPDTCYSISFKANMEHIFARCPVFMHFIVQPDKEFNPNCMVASLRVIRPFSQFQLIAIPTPGAPPLKKLDDVNWVEVISRLIGDPSVKIDIFTKTKWRVNEVVADFYSKGNVFCLGDAVHRHPPANGLGSNTSIQDAYNLAWKIAYVSKGIASHELLATYNAERQPVGAQVVKRANDSWRIDQEVFEAMGMLEPTVEKRAEILAEMESDSKRGRALRGKLDKAFHNTAWQFQTCGAEMNQFYRSRAIYIDDEPAGAREPKHPVDRDLYYARGTIPGMRLPHAWLATKSLDHDLSTQDLAGHGCFALFTGIGGKSVWTKAATDASEKFPGLKIRVFGIGWGQDYLDAMHTWRDVRGVEEDGAVLVRPDRFVCWRTSKSMNVQAAAEKLERVIKAVLCW</sequence>
<evidence type="ECO:0000256" key="3">
    <source>
        <dbReference type="ARBA" id="ARBA00023002"/>
    </source>
</evidence>
<feature type="domain" description="FAD-binding" evidence="4">
    <location>
        <begin position="6"/>
        <end position="371"/>
    </location>
</feature>
<dbReference type="EMBL" id="KN848067">
    <property type="protein sequence ID" value="KIY00306.1"/>
    <property type="molecule type" value="Genomic_DNA"/>
</dbReference>
<dbReference type="GO" id="GO:0016709">
    <property type="term" value="F:oxidoreductase activity, acting on paired donors, with incorporation or reduction of molecular oxygen, NAD(P)H as one donor, and incorporation of one atom of oxygen"/>
    <property type="evidence" value="ECO:0007669"/>
    <property type="project" value="UniProtKB-ARBA"/>
</dbReference>
<dbReference type="Gene3D" id="3.40.30.120">
    <property type="match status" value="1"/>
</dbReference>
<dbReference type="Pfam" id="PF01494">
    <property type="entry name" value="FAD_binding_3"/>
    <property type="match status" value="1"/>
</dbReference>
<dbReference type="Gene3D" id="3.50.50.60">
    <property type="entry name" value="FAD/NAD(P)-binding domain"/>
    <property type="match status" value="1"/>
</dbReference>
<dbReference type="AlphaFoldDB" id="A0A0D2HEI8"/>
<evidence type="ECO:0000256" key="2">
    <source>
        <dbReference type="ARBA" id="ARBA00022827"/>
    </source>
</evidence>
<reference evidence="5 6" key="1">
    <citation type="submission" date="2015-01" db="EMBL/GenBank/DDBJ databases">
        <title>The Genome Sequence of Fonsecaea multimorphosa CBS 102226.</title>
        <authorList>
            <consortium name="The Broad Institute Genomics Platform"/>
            <person name="Cuomo C."/>
            <person name="de Hoog S."/>
            <person name="Gorbushina A."/>
            <person name="Stielow B."/>
            <person name="Teixiera M."/>
            <person name="Abouelleil A."/>
            <person name="Chapman S.B."/>
            <person name="Priest M."/>
            <person name="Young S.K."/>
            <person name="Wortman J."/>
            <person name="Nusbaum C."/>
            <person name="Birren B."/>
        </authorList>
    </citation>
    <scope>NUCLEOTIDE SEQUENCE [LARGE SCALE GENOMIC DNA]</scope>
    <source>
        <strain evidence="5 6">CBS 102226</strain>
    </source>
</reference>
<keyword evidence="1" id="KW-0285">Flavoprotein</keyword>
<dbReference type="InterPro" id="IPR050641">
    <property type="entry name" value="RIFMO-like"/>
</dbReference>
<dbReference type="Pfam" id="PF21274">
    <property type="entry name" value="Rng_hyd_C"/>
    <property type="match status" value="1"/>
</dbReference>
<accession>A0A0D2HEI8</accession>
<dbReference type="PANTHER" id="PTHR43004:SF8">
    <property type="entry name" value="FAD-BINDING DOMAIN-CONTAINING PROTEIN-RELATED"/>
    <property type="match status" value="1"/>
</dbReference>
<keyword evidence="2" id="KW-0274">FAD</keyword>
<evidence type="ECO:0000313" key="5">
    <source>
        <dbReference type="EMBL" id="KIY00306.1"/>
    </source>
</evidence>
<evidence type="ECO:0000259" key="4">
    <source>
        <dbReference type="Pfam" id="PF01494"/>
    </source>
</evidence>
<dbReference type="Proteomes" id="UP000053411">
    <property type="component" value="Unassembled WGS sequence"/>
</dbReference>
<dbReference type="OrthoDB" id="2690153at2759"/>
<keyword evidence="6" id="KW-1185">Reference proteome</keyword>
<dbReference type="GeneID" id="27709737"/>
<evidence type="ECO:0000313" key="6">
    <source>
        <dbReference type="Proteomes" id="UP000053411"/>
    </source>
</evidence>